<keyword evidence="2" id="KW-1185">Reference proteome</keyword>
<dbReference type="Proteomes" id="UP000254794">
    <property type="component" value="Unassembled WGS sequence"/>
</dbReference>
<protein>
    <submittedName>
        <fullName evidence="1">Legionella vir region protein</fullName>
    </submittedName>
</protein>
<name>A0A378JJL6_9GAMM</name>
<evidence type="ECO:0000313" key="1">
    <source>
        <dbReference type="EMBL" id="STX50941.1"/>
    </source>
</evidence>
<reference evidence="1 2" key="1">
    <citation type="submission" date="2018-06" db="EMBL/GenBank/DDBJ databases">
        <authorList>
            <consortium name="Pathogen Informatics"/>
            <person name="Doyle S."/>
        </authorList>
    </citation>
    <scope>NUCLEOTIDE SEQUENCE [LARGE SCALE GENOMIC DNA]</scope>
    <source>
        <strain evidence="1 2">NCTC13316</strain>
    </source>
</reference>
<evidence type="ECO:0000313" key="2">
    <source>
        <dbReference type="Proteomes" id="UP000254794"/>
    </source>
</evidence>
<sequence length="130" mass="15207">MNQDNQAQIMSLPSDKTDMQDKRIDTLFTRLGAIYGYMWWSSLQSEHALITTKKEWSSGLQRFDTRTIKEALLIFRERHQFPPTLPQFIECCKAISQTNIFRKSTEEFDKQAFLEAAELNIKAMLDILRG</sequence>
<dbReference type="AlphaFoldDB" id="A0A378JJL6"/>
<dbReference type="EMBL" id="UGOD01000001">
    <property type="protein sequence ID" value="STX50941.1"/>
    <property type="molecule type" value="Genomic_DNA"/>
</dbReference>
<proteinExistence type="predicted"/>
<organism evidence="1 2">
    <name type="scientific">Legionella busanensis</name>
    <dbReference type="NCBI Taxonomy" id="190655"/>
    <lineage>
        <taxon>Bacteria</taxon>
        <taxon>Pseudomonadati</taxon>
        <taxon>Pseudomonadota</taxon>
        <taxon>Gammaproteobacteria</taxon>
        <taxon>Legionellales</taxon>
        <taxon>Legionellaceae</taxon>
        <taxon>Legionella</taxon>
    </lineage>
</organism>
<accession>A0A378JJL6</accession>
<gene>
    <name evidence="1" type="primary">lvrB</name>
    <name evidence="1" type="ORF">NCTC13316_01030</name>
</gene>